<dbReference type="EMBL" id="QNRT01000002">
    <property type="protein sequence ID" value="RBP51430.1"/>
    <property type="molecule type" value="Genomic_DNA"/>
</dbReference>
<proteinExistence type="inferred from homology"/>
<organism evidence="5 6">
    <name type="scientific">Arenicella xantha</name>
    <dbReference type="NCBI Taxonomy" id="644221"/>
    <lineage>
        <taxon>Bacteria</taxon>
        <taxon>Pseudomonadati</taxon>
        <taxon>Pseudomonadota</taxon>
        <taxon>Gammaproteobacteria</taxon>
        <taxon>Arenicellales</taxon>
        <taxon>Arenicellaceae</taxon>
        <taxon>Arenicella</taxon>
    </lineage>
</organism>
<dbReference type="Pfam" id="PF13335">
    <property type="entry name" value="Mg_chelatase_C"/>
    <property type="match status" value="1"/>
</dbReference>
<dbReference type="FunCoup" id="A0A395JRV3">
    <property type="interactions" value="306"/>
</dbReference>
<keyword evidence="2" id="KW-0547">Nucleotide-binding</keyword>
<dbReference type="InParanoid" id="A0A395JRV3"/>
<protein>
    <submittedName>
        <fullName evidence="5">Magnesium chelatase family protein</fullName>
    </submittedName>
</protein>
<name>A0A395JRV3_9GAMM</name>
<evidence type="ECO:0000313" key="5">
    <source>
        <dbReference type="EMBL" id="RBP51430.1"/>
    </source>
</evidence>
<keyword evidence="6" id="KW-1185">Reference proteome</keyword>
<dbReference type="GO" id="GO:0003677">
    <property type="term" value="F:DNA binding"/>
    <property type="evidence" value="ECO:0007669"/>
    <property type="project" value="InterPro"/>
</dbReference>
<evidence type="ECO:0000313" key="6">
    <source>
        <dbReference type="Proteomes" id="UP000253083"/>
    </source>
</evidence>
<dbReference type="InterPro" id="IPR004482">
    <property type="entry name" value="Mg_chelat-rel"/>
</dbReference>
<dbReference type="Pfam" id="PF13541">
    <property type="entry name" value="ChlI"/>
    <property type="match status" value="1"/>
</dbReference>
<sequence>MNSTQTGFDVPENIRSLAMVHSRTVLGVNAVPVTVEVHLANGLPSFSTVGMPETAVRESKDRVRGAIINSGFEFPAKRITVNLAPADLPKAGGRFDLPIAIGILVASGQLPGAQLADLEMIGELALNGQLRKVSGVLPTALACGQSLRQLVVPSENELEASLAEQTDSFAGPHLLSVCAHLVGQTIMPRCLPKSSFSDSADTYPDLSDVKGQVQAKRALEIAAAGNHSILFIGPPGTGKSMLATRLPGLLPQLSTAKALEAAAIQSVANGEFDIADWRRRPYRAPHHSASAAALVGGGSNPRPGEISRAHHGILFLDELTEFSRATLEQLREPLETGEINIARAVHSVSYPARFMFVAACNPCRCGYLGDDTDRCQCSASSIEQYRSKLSGPMIDRIDMHLHLKRVDIKTLQGVPSSSNERSATIRQRVSVARAMQQQRQTQLNSQLSSEGIDKYCRLDQACLSFLEVVCEKLHLSARAYHRILKLARTIADMAGEESINQAHLAEAVGYRSLDRR</sequence>
<dbReference type="PRINTS" id="PR01657">
    <property type="entry name" value="MCMFAMILY"/>
</dbReference>
<dbReference type="NCBIfam" id="NF007365">
    <property type="entry name" value="PRK09862.1"/>
    <property type="match status" value="1"/>
</dbReference>
<dbReference type="OrthoDB" id="9813147at2"/>
<evidence type="ECO:0000256" key="2">
    <source>
        <dbReference type="ARBA" id="ARBA00022741"/>
    </source>
</evidence>
<dbReference type="CDD" id="cd00009">
    <property type="entry name" value="AAA"/>
    <property type="match status" value="1"/>
</dbReference>
<dbReference type="GO" id="GO:0005524">
    <property type="term" value="F:ATP binding"/>
    <property type="evidence" value="ECO:0007669"/>
    <property type="project" value="UniProtKB-KW"/>
</dbReference>
<dbReference type="PANTHER" id="PTHR32039">
    <property type="entry name" value="MAGNESIUM-CHELATASE SUBUNIT CHLI"/>
    <property type="match status" value="1"/>
</dbReference>
<evidence type="ECO:0000259" key="4">
    <source>
        <dbReference type="SMART" id="SM00382"/>
    </source>
</evidence>
<dbReference type="SUPFAM" id="SSF54211">
    <property type="entry name" value="Ribosomal protein S5 domain 2-like"/>
    <property type="match status" value="1"/>
</dbReference>
<dbReference type="InterPro" id="IPR000523">
    <property type="entry name" value="Mg_chelatse_chII-like_cat_dom"/>
</dbReference>
<dbReference type="InterPro" id="IPR001208">
    <property type="entry name" value="MCM_dom"/>
</dbReference>
<keyword evidence="3" id="KW-0067">ATP-binding</keyword>
<dbReference type="Pfam" id="PF01078">
    <property type="entry name" value="Mg_chelatase"/>
    <property type="match status" value="1"/>
</dbReference>
<dbReference type="AlphaFoldDB" id="A0A395JRV3"/>
<dbReference type="PANTHER" id="PTHR32039:SF7">
    <property type="entry name" value="COMPETENCE PROTEIN COMM"/>
    <property type="match status" value="1"/>
</dbReference>
<feature type="domain" description="AAA+ ATPase" evidence="4">
    <location>
        <begin position="225"/>
        <end position="407"/>
    </location>
</feature>
<gene>
    <name evidence="5" type="ORF">DFR28_102857</name>
</gene>
<dbReference type="Gene3D" id="3.40.50.300">
    <property type="entry name" value="P-loop containing nucleotide triphosphate hydrolases"/>
    <property type="match status" value="1"/>
</dbReference>
<reference evidence="5 6" key="1">
    <citation type="submission" date="2018-06" db="EMBL/GenBank/DDBJ databases">
        <title>Genomic Encyclopedia of Type Strains, Phase IV (KMG-IV): sequencing the most valuable type-strain genomes for metagenomic binning, comparative biology and taxonomic classification.</title>
        <authorList>
            <person name="Goeker M."/>
        </authorList>
    </citation>
    <scope>NUCLEOTIDE SEQUENCE [LARGE SCALE GENOMIC DNA]</scope>
    <source>
        <strain evidence="5 6">DSM 24032</strain>
    </source>
</reference>
<dbReference type="InterPro" id="IPR025158">
    <property type="entry name" value="Mg_chelat-rel_C"/>
</dbReference>
<evidence type="ECO:0000256" key="1">
    <source>
        <dbReference type="ARBA" id="ARBA00006354"/>
    </source>
</evidence>
<dbReference type="InterPro" id="IPR003593">
    <property type="entry name" value="AAA+_ATPase"/>
</dbReference>
<comment type="caution">
    <text evidence="5">The sequence shown here is derived from an EMBL/GenBank/DDBJ whole genome shotgun (WGS) entry which is preliminary data.</text>
</comment>
<dbReference type="NCBIfam" id="TIGR00368">
    <property type="entry name" value="YifB family Mg chelatase-like AAA ATPase"/>
    <property type="match status" value="1"/>
</dbReference>
<dbReference type="SMART" id="SM00382">
    <property type="entry name" value="AAA"/>
    <property type="match status" value="1"/>
</dbReference>
<dbReference type="SUPFAM" id="SSF52540">
    <property type="entry name" value="P-loop containing nucleoside triphosphate hydrolases"/>
    <property type="match status" value="1"/>
</dbReference>
<dbReference type="InterPro" id="IPR027417">
    <property type="entry name" value="P-loop_NTPase"/>
</dbReference>
<dbReference type="RefSeq" id="WP_113954200.1">
    <property type="nucleotide sequence ID" value="NZ_QNRT01000002.1"/>
</dbReference>
<accession>A0A395JRV3</accession>
<dbReference type="Proteomes" id="UP000253083">
    <property type="component" value="Unassembled WGS sequence"/>
</dbReference>
<dbReference type="InterPro" id="IPR020568">
    <property type="entry name" value="Ribosomal_Su5_D2-typ_SF"/>
</dbReference>
<dbReference type="Gene3D" id="3.30.230.10">
    <property type="match status" value="1"/>
</dbReference>
<dbReference type="InterPro" id="IPR045006">
    <property type="entry name" value="CHLI-like"/>
</dbReference>
<comment type="similarity">
    <text evidence="1">Belongs to the Mg-chelatase subunits D/I family. ComM subfamily.</text>
</comment>
<evidence type="ECO:0000256" key="3">
    <source>
        <dbReference type="ARBA" id="ARBA00022840"/>
    </source>
</evidence>
<dbReference type="InterPro" id="IPR014721">
    <property type="entry name" value="Ribsml_uS5_D2-typ_fold_subgr"/>
</dbReference>